<feature type="domain" description="Immunoglobulin subtype 2" evidence="11">
    <location>
        <begin position="317"/>
        <end position="382"/>
    </location>
</feature>
<dbReference type="InterPro" id="IPR003598">
    <property type="entry name" value="Ig_sub2"/>
</dbReference>
<feature type="domain" description="Immunoglobulin" evidence="12">
    <location>
        <begin position="311"/>
        <end position="393"/>
    </location>
</feature>
<feature type="domain" description="Immunoglobulin" evidence="12">
    <location>
        <begin position="1030"/>
        <end position="1111"/>
    </location>
</feature>
<feature type="domain" description="Immunoglobulin" evidence="12">
    <location>
        <begin position="848"/>
        <end position="930"/>
    </location>
</feature>
<feature type="domain" description="Immunoglobulin" evidence="12">
    <location>
        <begin position="403"/>
        <end position="478"/>
    </location>
</feature>
<evidence type="ECO:0000256" key="2">
    <source>
        <dbReference type="ARBA" id="ARBA00022729"/>
    </source>
</evidence>
<dbReference type="SUPFAM" id="SSF52799">
    <property type="entry name" value="(Phosphotyrosine protein) phosphatases II"/>
    <property type="match status" value="1"/>
</dbReference>
<dbReference type="PANTHER" id="PTHR12231:SF253">
    <property type="entry name" value="DPR-INTERACTING PROTEIN ETA, ISOFORM B-RELATED"/>
    <property type="match status" value="1"/>
</dbReference>
<keyword evidence="4" id="KW-0904">Protein phosphatase</keyword>
<evidence type="ECO:0000259" key="12">
    <source>
        <dbReference type="SMART" id="SM00409"/>
    </source>
</evidence>
<feature type="domain" description="Immunoglobulin subtype 2" evidence="11">
    <location>
        <begin position="671"/>
        <end position="738"/>
    </location>
</feature>
<dbReference type="OrthoDB" id="5985519at2759"/>
<keyword evidence="3" id="KW-0677">Repeat</keyword>
<dbReference type="InterPro" id="IPR013151">
    <property type="entry name" value="Immunoglobulin_dom"/>
</dbReference>
<feature type="domain" description="Immunoglobulin subtype 2" evidence="11">
    <location>
        <begin position="1410"/>
        <end position="1466"/>
    </location>
</feature>
<feature type="domain" description="Immunoglobulin subtype 2" evidence="11">
    <location>
        <begin position="223"/>
        <end position="291"/>
    </location>
</feature>
<feature type="domain" description="Immunoglobulin subtype 2" evidence="11">
    <location>
        <begin position="945"/>
        <end position="1010"/>
    </location>
</feature>
<evidence type="ECO:0000256" key="8">
    <source>
        <dbReference type="SAM" id="SignalP"/>
    </source>
</evidence>
<dbReference type="InterPro" id="IPR000242">
    <property type="entry name" value="PTP_cat"/>
</dbReference>
<dbReference type="CDD" id="cd00096">
    <property type="entry name" value="Ig"/>
    <property type="match status" value="4"/>
</dbReference>
<keyword evidence="6" id="KW-0393">Immunoglobulin domain</keyword>
<evidence type="ECO:0000256" key="4">
    <source>
        <dbReference type="ARBA" id="ARBA00022912"/>
    </source>
</evidence>
<organism evidence="13 14">
    <name type="scientific">Branchiostoma lanceolatum</name>
    <name type="common">Common lancelet</name>
    <name type="synonym">Amphioxus lanceolatum</name>
    <dbReference type="NCBI Taxonomy" id="7740"/>
    <lineage>
        <taxon>Eukaryota</taxon>
        <taxon>Metazoa</taxon>
        <taxon>Chordata</taxon>
        <taxon>Cephalochordata</taxon>
        <taxon>Leptocardii</taxon>
        <taxon>Amphioxiformes</taxon>
        <taxon>Branchiostomatidae</taxon>
        <taxon>Branchiostoma</taxon>
    </lineage>
</organism>
<dbReference type="Pfam" id="PF13895">
    <property type="entry name" value="Ig_2"/>
    <property type="match status" value="1"/>
</dbReference>
<dbReference type="FunFam" id="2.60.40.10:FF:000107">
    <property type="entry name" value="Myosin, light chain kinase a"/>
    <property type="match status" value="1"/>
</dbReference>
<dbReference type="FunFam" id="2.60.40.10:FF:000032">
    <property type="entry name" value="palladin isoform X1"/>
    <property type="match status" value="6"/>
</dbReference>
<evidence type="ECO:0000259" key="11">
    <source>
        <dbReference type="SMART" id="SM00408"/>
    </source>
</evidence>
<dbReference type="Proteomes" id="UP000838412">
    <property type="component" value="Chromosome 8"/>
</dbReference>
<dbReference type="Pfam" id="PF13927">
    <property type="entry name" value="Ig_3"/>
    <property type="match status" value="6"/>
</dbReference>
<feature type="domain" description="Immunoglobulin subtype 2" evidence="11">
    <location>
        <begin position="409"/>
        <end position="467"/>
    </location>
</feature>
<dbReference type="SMART" id="SM00194">
    <property type="entry name" value="PTPc"/>
    <property type="match status" value="1"/>
</dbReference>
<dbReference type="EMBL" id="OV696693">
    <property type="protein sequence ID" value="CAH1272505.1"/>
    <property type="molecule type" value="Genomic_DNA"/>
</dbReference>
<feature type="domain" description="Immunoglobulin subtype 2" evidence="11">
    <location>
        <begin position="1126"/>
        <end position="1192"/>
    </location>
</feature>
<reference evidence="13" key="1">
    <citation type="submission" date="2022-01" db="EMBL/GenBank/DDBJ databases">
        <authorList>
            <person name="Braso-Vives M."/>
        </authorList>
    </citation>
    <scope>NUCLEOTIDE SEQUENCE</scope>
</reference>
<feature type="domain" description="Immunoglobulin" evidence="12">
    <location>
        <begin position="1308"/>
        <end position="1395"/>
    </location>
</feature>
<evidence type="ECO:0000313" key="13">
    <source>
        <dbReference type="EMBL" id="CAH1272505.1"/>
    </source>
</evidence>
<proteinExistence type="inferred from homology"/>
<feature type="domain" description="Protein-tyrosine phosphatase catalytic" evidence="10">
    <location>
        <begin position="1898"/>
        <end position="1998"/>
    </location>
</feature>
<dbReference type="InterPro" id="IPR003595">
    <property type="entry name" value="Tyr_Pase_cat"/>
</dbReference>
<accession>A0A8K0AAT4</accession>
<dbReference type="GO" id="GO:0055013">
    <property type="term" value="P:cardiac muscle cell development"/>
    <property type="evidence" value="ECO:0007669"/>
    <property type="project" value="UniProtKB-ARBA"/>
</dbReference>
<dbReference type="InterPro" id="IPR051170">
    <property type="entry name" value="Neural/epithelial_adhesion"/>
</dbReference>
<dbReference type="Gene3D" id="3.90.190.10">
    <property type="entry name" value="Protein tyrosine phosphatase superfamily"/>
    <property type="match status" value="1"/>
</dbReference>
<feature type="domain" description="Tyrosine-protein phosphatase" evidence="9">
    <location>
        <begin position="1741"/>
        <end position="2001"/>
    </location>
</feature>
<dbReference type="Pfam" id="PF07679">
    <property type="entry name" value="I-set"/>
    <property type="match status" value="6"/>
</dbReference>
<feature type="domain" description="Immunoglobulin subtype 2" evidence="11">
    <location>
        <begin position="581"/>
        <end position="645"/>
    </location>
</feature>
<feature type="domain" description="Immunoglobulin subtype 2" evidence="11">
    <location>
        <begin position="764"/>
        <end position="828"/>
    </location>
</feature>
<feature type="domain" description="Immunoglobulin" evidence="12">
    <location>
        <begin position="939"/>
        <end position="1021"/>
    </location>
</feature>
<evidence type="ECO:0000256" key="1">
    <source>
        <dbReference type="ARBA" id="ARBA00010504"/>
    </source>
</evidence>
<feature type="domain" description="Immunoglobulin subtype 2" evidence="11">
    <location>
        <begin position="1221"/>
        <end position="1288"/>
    </location>
</feature>
<dbReference type="Pfam" id="PF00102">
    <property type="entry name" value="Y_phosphatase"/>
    <property type="match status" value="1"/>
</dbReference>
<evidence type="ECO:0000256" key="5">
    <source>
        <dbReference type="ARBA" id="ARBA00023157"/>
    </source>
</evidence>
<comment type="catalytic activity">
    <reaction evidence="7">
        <text>O-phospho-L-tyrosyl-[protein] + H2O = L-tyrosyl-[protein] + phosphate</text>
        <dbReference type="Rhea" id="RHEA:10684"/>
        <dbReference type="Rhea" id="RHEA-COMP:10136"/>
        <dbReference type="Rhea" id="RHEA-COMP:20101"/>
        <dbReference type="ChEBI" id="CHEBI:15377"/>
        <dbReference type="ChEBI" id="CHEBI:43474"/>
        <dbReference type="ChEBI" id="CHEBI:46858"/>
        <dbReference type="ChEBI" id="CHEBI:61978"/>
        <dbReference type="EC" id="3.1.3.48"/>
    </reaction>
</comment>
<sequence>MWTPVTDRKAGPWRIKIAVGQWLAILCLCLAVGPSCAGRSPIGDSGGFSLELGLTLRGGYYANNTYIVNITHDGTPLSDKRTLQYLDYGDRYNQQLGANFNKIGLEARGASYTDPRPVGTFLELPYSSMRTCRDLIMSRTGAQILDGRGCFNIHFPLTLTWKAPKQDVGKISFMATIENQMDRYQVMSPTVPALSLPEKNEIPPELMNDHAYFVVVPVNQSVALGEPATFHCEAVAKTDIIITWSFHGDKDIPLPYNSRHRLDIHTRDLTILSVEESDLGRYTCQVNTNNWKHQQHAWLSKYVKPKISHHVETLKVKKGERMLLECQATGVPPPTYTWQVGNKDVRQLGSRYKVHPDGALEVRAIQVENAGRYTCTAQNLLGEDKAVTDLEVLDPPEIYDQIPPTLTVLEGREVYLECRASGNPPPEYAWFAPNTSEVIRNNGELSIGAVQPSDAGEYMCEAVNSEGTDQTIVLLVVQEAPEFANKVPPNVSLAVNESLHVLCNATGNPKPTVTWLFKSEEVTSMSDASGAVLALDLLQREDAGNYTCLASSPVGRITTNMQLIIQYPPSAEVSPADVVAEAGQSELELTCHASGNPAPELRWYKDGSPLVTGDRVKVSGSQLTIYYVHPNDTGEYGCVAANYFGMAQAWAYVFVQVPPRIQIRPMNTSVLPGENVEWTCEATGIPVPTVMWDKDGMDIYSLNGSQYQVGEDSVALTVMEADPTTAGLYTCHAYSDAGVDTASAWLKIYTAPTLLYNSENETHLQGDPVEVICLAMGYPDSQVTWTFQGEPLTNKMGLVVEEAGIVSIEKVTLADAGLYQCNASNFVGWSEASVYITVHTLPMFTLRPSNQTVYPGETTHFLCNATGVPTPQISWTFHPKTPAAGQLHPNQSLTGDLWIVEAGYQDEGIYQCSASNAAGNVTTTARLDILTPSNITVPPSNLTLVKGRTAEFPCGAVGFPLPDFTWTFRNKTIDPSADKYMIEETGTLMVRTVDLGDVGWYSCAADNGVGNDTASAYLTVHVPAHFRRPPRSLAVNNTQNVAFYCEAGGVPPPRLHWLWNNSPTLGKGIHVSQDGRSLVIHFASYYHEGKYTCVASNALGSRKGEAFLNIHRKPKVTSISNPSPVREDGNVILHCPHDGYPSPKVRWIHNKSRTIVPDEDKYFVSGEGSLQIHPVAWGDSGLYMCEVWNWLGSDVAKTELVVWVAPKFTKPEPYGTKEIFVYEKNVTVGCQAIGSPAPSIKWYRERHDGKTLALSRHQLLTVTGDLIFLRVTEDDKGTYVCNASSDAGFITTTIFIEILVPPRIHESPFNSTVTVGSTAKFRCKAHGQPKPVISWTYRPAMPIPFNHDRHILTTLTDGKELTIRHVTRHDQGIYVCEASGGSAGRDQAMASLTVHGPPMIVEHPQSVVFTGRKNILLACYATGEGPLRYMWKRKGKEIGTGTRILLPKQESEALGSYHCEVSNSYGISKSRTAVVRTQGYGYRQREQLTFEADVKMTHLANENQGKFYPSLREQLAALLKISTHRIEYLRVYRGMLTFDLVPRDVKSKSEPSYSMLANDLRQRQRGDQLIVKFGGDKYGLTYIPPPEPTPPKPVETRTVIVEKRVPYRVTVHVPWRPSTTPQASTQDAGLDQKVVPQDDDIDVGVLVGTVVGTIVFLSCIFISITVWRSYFADKKTPKTPHQQFSFLQHGFGVEGWGNRGDRFELEYHPPPNMIKSKPMGYLTLKRMVEDIKNADDGALAVLKQEFESVPLNQAKIHHTPCGTEQKNRYMNVLPNPHTSVKLLQLNSDTTTEYINANHIRGYDRRQNAYIAAQGPLGTTRQDFWRMVWEQNVDIIVMTTGLVERDRVKCARYWPNSSGKTKHEDYGDLIVTVLSEDKNQKYAITRMELQHKDASEVRHIWHYWYTSWPDFGVPDEPDYILDLLEDMNCHRARSKPVIVHCSAGLGRTGAFIGIDMGMEQIQNESIVDPLLYFTRIRQDRGGSVQTLAQYIFIHQVLLLYFERKRSELAMQPDLTRLSMSTMSQGASSLTQLTAML</sequence>
<dbReference type="InterPro" id="IPR013783">
    <property type="entry name" value="Ig-like_fold"/>
</dbReference>
<keyword evidence="2 8" id="KW-0732">Signal</keyword>
<feature type="domain" description="Immunoglobulin subtype 2" evidence="11">
    <location>
        <begin position="854"/>
        <end position="919"/>
    </location>
</feature>
<dbReference type="PANTHER" id="PTHR12231">
    <property type="entry name" value="CTX-RELATED TYPE I TRANSMEMBRANE PROTEIN"/>
    <property type="match status" value="1"/>
</dbReference>
<feature type="domain" description="Immunoglobulin subtype 2" evidence="11">
    <location>
        <begin position="1036"/>
        <end position="1100"/>
    </location>
</feature>
<dbReference type="InterPro" id="IPR016130">
    <property type="entry name" value="Tyr_Pase_AS"/>
</dbReference>
<gene>
    <name evidence="13" type="primary">HMCN1</name>
    <name evidence="13" type="ORF">BLAG_LOCUS24133</name>
</gene>
<dbReference type="InterPro" id="IPR003599">
    <property type="entry name" value="Ig_sub"/>
</dbReference>
<feature type="domain" description="Immunoglobulin subtype 2" evidence="11">
    <location>
        <begin position="494"/>
        <end position="555"/>
    </location>
</feature>
<dbReference type="SUPFAM" id="SSF48726">
    <property type="entry name" value="Immunoglobulin"/>
    <property type="match status" value="14"/>
</dbReference>
<feature type="domain" description="Immunoglobulin" evidence="12">
    <location>
        <begin position="488"/>
        <end position="566"/>
    </location>
</feature>
<keyword evidence="14" id="KW-1185">Reference proteome</keyword>
<feature type="domain" description="Immunoglobulin" evidence="12">
    <location>
        <begin position="1215"/>
        <end position="1299"/>
    </location>
</feature>
<evidence type="ECO:0000259" key="9">
    <source>
        <dbReference type="SMART" id="SM00194"/>
    </source>
</evidence>
<evidence type="ECO:0000256" key="6">
    <source>
        <dbReference type="ARBA" id="ARBA00023319"/>
    </source>
</evidence>
<feature type="domain" description="Immunoglobulin subtype 2" evidence="11">
    <location>
        <begin position="1314"/>
        <end position="1383"/>
    </location>
</feature>
<dbReference type="PROSITE" id="PS00383">
    <property type="entry name" value="TYR_PHOSPHATASE_1"/>
    <property type="match status" value="1"/>
</dbReference>
<feature type="domain" description="Immunoglobulin" evidence="12">
    <location>
        <begin position="1120"/>
        <end position="1203"/>
    </location>
</feature>
<evidence type="ECO:0000313" key="14">
    <source>
        <dbReference type="Proteomes" id="UP000838412"/>
    </source>
</evidence>
<feature type="domain" description="Immunoglobulin" evidence="12">
    <location>
        <begin position="665"/>
        <end position="749"/>
    </location>
</feature>
<feature type="domain" description="Immunoglobulin" evidence="12">
    <location>
        <begin position="217"/>
        <end position="302"/>
    </location>
</feature>
<keyword evidence="5" id="KW-1015">Disulfide bond</keyword>
<dbReference type="SMART" id="SM00408">
    <property type="entry name" value="IGc2"/>
    <property type="match status" value="14"/>
</dbReference>
<dbReference type="CDD" id="cd00047">
    <property type="entry name" value="PTPc"/>
    <property type="match status" value="1"/>
</dbReference>
<feature type="chain" id="PRO_5035432591" evidence="8">
    <location>
        <begin position="38"/>
        <end position="2035"/>
    </location>
</feature>
<dbReference type="PRINTS" id="PR00700">
    <property type="entry name" value="PRTYPHPHTASE"/>
</dbReference>
<feature type="domain" description="Immunoglobulin" evidence="12">
    <location>
        <begin position="758"/>
        <end position="839"/>
    </location>
</feature>
<dbReference type="InterPro" id="IPR036179">
    <property type="entry name" value="Ig-like_dom_sf"/>
</dbReference>
<dbReference type="SMART" id="SM00409">
    <property type="entry name" value="IG"/>
    <property type="match status" value="14"/>
</dbReference>
<protein>
    <submittedName>
        <fullName evidence="13">HMCN1 protein</fullName>
    </submittedName>
</protein>
<evidence type="ECO:0000256" key="3">
    <source>
        <dbReference type="ARBA" id="ARBA00022737"/>
    </source>
</evidence>
<name>A0A8K0AAT4_BRALA</name>
<dbReference type="InterPro" id="IPR029021">
    <property type="entry name" value="Prot-tyrosine_phosphatase-like"/>
</dbReference>
<feature type="domain" description="Immunoglobulin" evidence="12">
    <location>
        <begin position="575"/>
        <end position="658"/>
    </location>
</feature>
<dbReference type="Pfam" id="PF00047">
    <property type="entry name" value="ig"/>
    <property type="match status" value="1"/>
</dbReference>
<comment type="similarity">
    <text evidence="1">Belongs to the protein-tyrosine phosphatase family. Receptor class 2A subfamily.</text>
</comment>
<feature type="domain" description="Immunoglobulin" evidence="12">
    <location>
        <begin position="1404"/>
        <end position="1478"/>
    </location>
</feature>
<dbReference type="Gene3D" id="2.60.40.10">
    <property type="entry name" value="Immunoglobulins"/>
    <property type="match status" value="14"/>
</dbReference>
<dbReference type="SMART" id="SM00404">
    <property type="entry name" value="PTPc_motif"/>
    <property type="match status" value="1"/>
</dbReference>
<feature type="signal peptide" evidence="8">
    <location>
        <begin position="1"/>
        <end position="37"/>
    </location>
</feature>
<evidence type="ECO:0000256" key="7">
    <source>
        <dbReference type="ARBA" id="ARBA00051722"/>
    </source>
</evidence>
<dbReference type="GO" id="GO:0004725">
    <property type="term" value="F:protein tyrosine phosphatase activity"/>
    <property type="evidence" value="ECO:0007669"/>
    <property type="project" value="UniProtKB-EC"/>
</dbReference>
<dbReference type="InterPro" id="IPR013098">
    <property type="entry name" value="Ig_I-set"/>
</dbReference>
<keyword evidence="4" id="KW-0378">Hydrolase</keyword>
<evidence type="ECO:0000259" key="10">
    <source>
        <dbReference type="SMART" id="SM00404"/>
    </source>
</evidence>